<dbReference type="AlphaFoldDB" id="A0A6J4U578"/>
<dbReference type="EMBL" id="CADCWI010000005">
    <property type="protein sequence ID" value="CAA9540259.1"/>
    <property type="molecule type" value="Genomic_DNA"/>
</dbReference>
<sequence length="280" mass="28941">MPELTDFLLFNVSRWNLACLAAGLVVMSGRRAGALTRSGALAAVSVGTVLVGAGGWWAGVLIVVFFVSSNALGRLRREIQPRLQAAKGGRRDAAQVFANGGIPTLLALAAASATDKVPWLIATAAAIAGANADTWATEIGRTSMRMPRMITTWQHAPSGSSGAISTRGTLGALAGATTIGLTASIGTAAGWWLPDRLAVPMMFAVTVAGFAGALVDSVLGATVQAQYFCPRCDVVTELAVHRCGTSTELRRGIRSVTNDVVNAIAVSASAVVALGWYWLC</sequence>
<evidence type="ECO:0000256" key="1">
    <source>
        <dbReference type="ARBA" id="ARBA00004141"/>
    </source>
</evidence>
<keyword evidence="4 6" id="KW-1133">Transmembrane helix</keyword>
<gene>
    <name evidence="7" type="ORF">AVDCRST_MAG43-70</name>
</gene>
<comment type="subcellular location">
    <subcellularLocation>
        <location evidence="1">Membrane</location>
        <topology evidence="1">Multi-pass membrane protein</topology>
    </subcellularLocation>
</comment>
<evidence type="ECO:0000256" key="6">
    <source>
        <dbReference type="SAM" id="Phobius"/>
    </source>
</evidence>
<reference evidence="7" key="1">
    <citation type="submission" date="2020-02" db="EMBL/GenBank/DDBJ databases">
        <authorList>
            <person name="Meier V. D."/>
        </authorList>
    </citation>
    <scope>NUCLEOTIDE SEQUENCE</scope>
    <source>
        <strain evidence="7">AVDCRST_MAG43</strain>
    </source>
</reference>
<feature type="transmembrane region" description="Helical" evidence="6">
    <location>
        <begin position="260"/>
        <end position="279"/>
    </location>
</feature>
<evidence type="ECO:0000256" key="5">
    <source>
        <dbReference type="ARBA" id="ARBA00023136"/>
    </source>
</evidence>
<proteinExistence type="inferred from homology"/>
<evidence type="ECO:0008006" key="8">
    <source>
        <dbReference type="Google" id="ProtNLM"/>
    </source>
</evidence>
<evidence type="ECO:0000256" key="3">
    <source>
        <dbReference type="ARBA" id="ARBA00022692"/>
    </source>
</evidence>
<evidence type="ECO:0000256" key="4">
    <source>
        <dbReference type="ARBA" id="ARBA00022989"/>
    </source>
</evidence>
<dbReference type="Pfam" id="PF01940">
    <property type="entry name" value="DUF92"/>
    <property type="match status" value="1"/>
</dbReference>
<organism evidence="7">
    <name type="scientific">uncultured Thermomicrobiales bacterium</name>
    <dbReference type="NCBI Taxonomy" id="1645740"/>
    <lineage>
        <taxon>Bacteria</taxon>
        <taxon>Pseudomonadati</taxon>
        <taxon>Thermomicrobiota</taxon>
        <taxon>Thermomicrobia</taxon>
        <taxon>Thermomicrobiales</taxon>
        <taxon>environmental samples</taxon>
    </lineage>
</organism>
<feature type="transmembrane region" description="Helical" evidence="6">
    <location>
        <begin position="42"/>
        <end position="72"/>
    </location>
</feature>
<comment type="similarity">
    <text evidence="2">Belongs to the TMEM19 family.</text>
</comment>
<feature type="transmembrane region" description="Helical" evidence="6">
    <location>
        <begin position="170"/>
        <end position="193"/>
    </location>
</feature>
<evidence type="ECO:0000313" key="7">
    <source>
        <dbReference type="EMBL" id="CAA9540259.1"/>
    </source>
</evidence>
<dbReference type="PANTHER" id="PTHR13353:SF5">
    <property type="entry name" value="TRANSMEMBRANE PROTEIN 19"/>
    <property type="match status" value="1"/>
</dbReference>
<protein>
    <recommendedName>
        <fullName evidence="8">DUF92 domain-containing protein</fullName>
    </recommendedName>
</protein>
<dbReference type="InterPro" id="IPR002794">
    <property type="entry name" value="DUF92_TMEM19"/>
</dbReference>
<dbReference type="PANTHER" id="PTHR13353">
    <property type="entry name" value="TRANSMEMBRANE PROTEIN 19"/>
    <property type="match status" value="1"/>
</dbReference>
<accession>A0A6J4U578</accession>
<dbReference type="GO" id="GO:0016020">
    <property type="term" value="C:membrane"/>
    <property type="evidence" value="ECO:0007669"/>
    <property type="project" value="UniProtKB-SubCell"/>
</dbReference>
<evidence type="ECO:0000256" key="2">
    <source>
        <dbReference type="ARBA" id="ARBA00009012"/>
    </source>
</evidence>
<keyword evidence="5 6" id="KW-0472">Membrane</keyword>
<name>A0A6J4U578_9BACT</name>
<keyword evidence="3 6" id="KW-0812">Transmembrane</keyword>
<feature type="transmembrane region" description="Helical" evidence="6">
    <location>
        <begin position="199"/>
        <end position="221"/>
    </location>
</feature>